<dbReference type="Proteomes" id="UP000466966">
    <property type="component" value="Unassembled WGS sequence"/>
</dbReference>
<name>A0A844YVM1_9SPHN</name>
<evidence type="ECO:0000313" key="1">
    <source>
        <dbReference type="EMBL" id="MXO71070.1"/>
    </source>
</evidence>
<evidence type="ECO:0008006" key="3">
    <source>
        <dbReference type="Google" id="ProtNLM"/>
    </source>
</evidence>
<gene>
    <name evidence="1" type="ORF">GRI99_05380</name>
</gene>
<organism evidence="1 2">
    <name type="scientific">Alteraurantiacibacter buctensis</name>
    <dbReference type="NCBI Taxonomy" id="1503981"/>
    <lineage>
        <taxon>Bacteria</taxon>
        <taxon>Pseudomonadati</taxon>
        <taxon>Pseudomonadota</taxon>
        <taxon>Alphaproteobacteria</taxon>
        <taxon>Sphingomonadales</taxon>
        <taxon>Erythrobacteraceae</taxon>
        <taxon>Alteraurantiacibacter</taxon>
    </lineage>
</organism>
<dbReference type="EMBL" id="WTYV01000002">
    <property type="protein sequence ID" value="MXO71070.1"/>
    <property type="molecule type" value="Genomic_DNA"/>
</dbReference>
<evidence type="ECO:0000313" key="2">
    <source>
        <dbReference type="Proteomes" id="UP000466966"/>
    </source>
</evidence>
<proteinExistence type="predicted"/>
<protein>
    <recommendedName>
        <fullName evidence="3">Nucleotidyl transferase AbiEii/AbiGii toxin family protein</fullName>
    </recommendedName>
</protein>
<reference evidence="1 2" key="1">
    <citation type="submission" date="2019-12" db="EMBL/GenBank/DDBJ databases">
        <title>Genomic-based taxomic classification of the family Erythrobacteraceae.</title>
        <authorList>
            <person name="Xu L."/>
        </authorList>
    </citation>
    <scope>NUCLEOTIDE SEQUENCE [LARGE SCALE GENOMIC DNA]</scope>
    <source>
        <strain evidence="1 2">M0322</strain>
    </source>
</reference>
<dbReference type="AlphaFoldDB" id="A0A844YVM1"/>
<sequence length="252" mass="28604">MRIWRKLSLASFPRWLGTRCLWQPEKVISPRQQPSQWPLLFDLASDIIARTTEAVGREPDWSFGGGTALMLQIDHRESHDIDLFLSDPQFLPYLNPETQGFELERMPDTYKTDGAGSLKLIFEDIGEIDFICCADITPEPSRVSELRGRTIRQETPAEIVAKKVYYRGASMQPRDMFDIAATNEKLGKDYVINALRECGVDRCTNALRAAENMKPEFASSIIKQLMYRDHNGHLVDEAQAITVQLLRATLGA</sequence>
<dbReference type="Pfam" id="PF08843">
    <property type="entry name" value="AbiEii"/>
    <property type="match status" value="1"/>
</dbReference>
<comment type="caution">
    <text evidence="1">The sequence shown here is derived from an EMBL/GenBank/DDBJ whole genome shotgun (WGS) entry which is preliminary data.</text>
</comment>
<dbReference type="OrthoDB" id="7305331at2"/>
<dbReference type="InterPro" id="IPR014942">
    <property type="entry name" value="AbiEii"/>
</dbReference>
<accession>A0A844YVM1</accession>
<keyword evidence="2" id="KW-1185">Reference proteome</keyword>